<dbReference type="PANTHER" id="PTHR47089:SF1">
    <property type="entry name" value="GUANOSINE ABC TRANSPORTER PERMEASE PROTEIN NUPP"/>
    <property type="match status" value="1"/>
</dbReference>
<feature type="transmembrane region" description="Helical" evidence="6">
    <location>
        <begin position="109"/>
        <end position="128"/>
    </location>
</feature>
<sequence length="342" mass="35739">MSPRILGAASPFILTIFVFLFLAVALFIGLGQPPFQTLAVLVQFAVGDSYSLSQTMAKTTPILLCALAAAVPGRLGLISVGAEGQLHAGAIAGTALVLLAPVWPAPVLIPLMLIFAAIGGAIYGYIPGLLRARLDVNETIVTLLMNYVTVLLVAALVFGPWRDPASQGWPATMQFPPNAVLPALPGSRIHLGLLLGLVAALALHIYFNHSRWADKVRILAGNRKVGETFGLSFGFWVMVLMSVGGALAGLAGISEVSAIQGRLQQSISLGYGLTGFLVSWLSRHQPLIILPVSLCVGGLVAGSDALQMFAKVPAASAVILQGLLFAAALAVPGLLARWRKAQ</sequence>
<feature type="transmembrane region" description="Helical" evidence="6">
    <location>
        <begin position="12"/>
        <end position="31"/>
    </location>
</feature>
<proteinExistence type="predicted"/>
<dbReference type="AlphaFoldDB" id="A0A9Q4ALT5"/>
<evidence type="ECO:0000256" key="3">
    <source>
        <dbReference type="ARBA" id="ARBA00022692"/>
    </source>
</evidence>
<feature type="transmembrane region" description="Helical" evidence="6">
    <location>
        <begin position="59"/>
        <end position="77"/>
    </location>
</feature>
<evidence type="ECO:0000256" key="4">
    <source>
        <dbReference type="ARBA" id="ARBA00022989"/>
    </source>
</evidence>
<feature type="transmembrane region" description="Helical" evidence="6">
    <location>
        <begin position="140"/>
        <end position="161"/>
    </location>
</feature>
<evidence type="ECO:0000256" key="1">
    <source>
        <dbReference type="ARBA" id="ARBA00004651"/>
    </source>
</evidence>
<keyword evidence="3 6" id="KW-0812">Transmembrane</keyword>
<feature type="transmembrane region" description="Helical" evidence="6">
    <location>
        <begin position="228"/>
        <end position="251"/>
    </location>
</feature>
<evidence type="ECO:0000313" key="8">
    <source>
        <dbReference type="Proteomes" id="UP001060275"/>
    </source>
</evidence>
<dbReference type="InterPro" id="IPR001851">
    <property type="entry name" value="ABC_transp_permease"/>
</dbReference>
<dbReference type="Pfam" id="PF02653">
    <property type="entry name" value="BPD_transp_2"/>
    <property type="match status" value="1"/>
</dbReference>
<dbReference type="GO" id="GO:0022857">
    <property type="term" value="F:transmembrane transporter activity"/>
    <property type="evidence" value="ECO:0007669"/>
    <property type="project" value="InterPro"/>
</dbReference>
<accession>A0A9Q4ALT5</accession>
<dbReference type="CDD" id="cd06580">
    <property type="entry name" value="TM_PBP1_transp_TpRbsC_like"/>
    <property type="match status" value="1"/>
</dbReference>
<feature type="transmembrane region" description="Helical" evidence="6">
    <location>
        <begin position="288"/>
        <end position="309"/>
    </location>
</feature>
<feature type="transmembrane region" description="Helical" evidence="6">
    <location>
        <begin position="315"/>
        <end position="336"/>
    </location>
</feature>
<comment type="caution">
    <text evidence="7">The sequence shown here is derived from an EMBL/GenBank/DDBJ whole genome shotgun (WGS) entry which is preliminary data.</text>
</comment>
<protein>
    <submittedName>
        <fullName evidence="7">ABC transporter permease</fullName>
    </submittedName>
</protein>
<gene>
    <name evidence="7" type="ORF">NF348_02465</name>
</gene>
<dbReference type="GO" id="GO:0005886">
    <property type="term" value="C:plasma membrane"/>
    <property type="evidence" value="ECO:0007669"/>
    <property type="project" value="UniProtKB-SubCell"/>
</dbReference>
<keyword evidence="8" id="KW-1185">Reference proteome</keyword>
<dbReference type="RefSeq" id="WP_254672845.1">
    <property type="nucleotide sequence ID" value="NZ_JAMWDU010000001.1"/>
</dbReference>
<evidence type="ECO:0000313" key="7">
    <source>
        <dbReference type="EMBL" id="MCP8885961.1"/>
    </source>
</evidence>
<evidence type="ECO:0000256" key="6">
    <source>
        <dbReference type="SAM" id="Phobius"/>
    </source>
</evidence>
<organism evidence="7 8">
    <name type="scientific">Devosia ureilytica</name>
    <dbReference type="NCBI Taxonomy" id="2952754"/>
    <lineage>
        <taxon>Bacteria</taxon>
        <taxon>Pseudomonadati</taxon>
        <taxon>Pseudomonadota</taxon>
        <taxon>Alphaproteobacteria</taxon>
        <taxon>Hyphomicrobiales</taxon>
        <taxon>Devosiaceae</taxon>
        <taxon>Devosia</taxon>
    </lineage>
</organism>
<evidence type="ECO:0000256" key="5">
    <source>
        <dbReference type="ARBA" id="ARBA00023136"/>
    </source>
</evidence>
<dbReference type="PANTHER" id="PTHR47089">
    <property type="entry name" value="ABC TRANSPORTER, PERMEASE PROTEIN"/>
    <property type="match status" value="1"/>
</dbReference>
<name>A0A9Q4ALT5_9HYPH</name>
<feature type="transmembrane region" description="Helical" evidence="6">
    <location>
        <begin position="84"/>
        <end position="103"/>
    </location>
</feature>
<keyword evidence="5 6" id="KW-0472">Membrane</keyword>
<feature type="transmembrane region" description="Helical" evidence="6">
    <location>
        <begin position="263"/>
        <end position="281"/>
    </location>
</feature>
<dbReference type="Proteomes" id="UP001060275">
    <property type="component" value="Unassembled WGS sequence"/>
</dbReference>
<keyword evidence="4 6" id="KW-1133">Transmembrane helix</keyword>
<feature type="transmembrane region" description="Helical" evidence="6">
    <location>
        <begin position="189"/>
        <end position="207"/>
    </location>
</feature>
<keyword evidence="2" id="KW-1003">Cell membrane</keyword>
<dbReference type="EMBL" id="JAMWDU010000001">
    <property type="protein sequence ID" value="MCP8885961.1"/>
    <property type="molecule type" value="Genomic_DNA"/>
</dbReference>
<evidence type="ECO:0000256" key="2">
    <source>
        <dbReference type="ARBA" id="ARBA00022475"/>
    </source>
</evidence>
<comment type="subcellular location">
    <subcellularLocation>
        <location evidence="1">Cell membrane</location>
        <topology evidence="1">Multi-pass membrane protein</topology>
    </subcellularLocation>
</comment>
<reference evidence="7" key="1">
    <citation type="submission" date="2022-06" db="EMBL/GenBank/DDBJ databases">
        <title>Devosia sp. XJ19-45 genome assembly.</title>
        <authorList>
            <person name="Li B."/>
            <person name="Cai M."/>
            <person name="Nie G."/>
            <person name="Li W."/>
        </authorList>
    </citation>
    <scope>NUCLEOTIDE SEQUENCE</scope>
    <source>
        <strain evidence="7">XJ19-45</strain>
    </source>
</reference>